<feature type="signal peptide" evidence="3">
    <location>
        <begin position="1"/>
        <end position="28"/>
    </location>
</feature>
<dbReference type="EMBL" id="CAMXCT020002280">
    <property type="protein sequence ID" value="CAL1150390.1"/>
    <property type="molecule type" value="Genomic_DNA"/>
</dbReference>
<evidence type="ECO:0000313" key="4">
    <source>
        <dbReference type="EMBL" id="CAI3997015.1"/>
    </source>
</evidence>
<protein>
    <submittedName>
        <fullName evidence="4">Uncharacterized protein</fullName>
    </submittedName>
</protein>
<organism evidence="4">
    <name type="scientific">Cladocopium goreaui</name>
    <dbReference type="NCBI Taxonomy" id="2562237"/>
    <lineage>
        <taxon>Eukaryota</taxon>
        <taxon>Sar</taxon>
        <taxon>Alveolata</taxon>
        <taxon>Dinophyceae</taxon>
        <taxon>Suessiales</taxon>
        <taxon>Symbiodiniaceae</taxon>
        <taxon>Cladocopium</taxon>
    </lineage>
</organism>
<dbReference type="SUPFAM" id="SSF51735">
    <property type="entry name" value="NAD(P)-binding Rossmann-fold domains"/>
    <property type="match status" value="1"/>
</dbReference>
<proteinExistence type="inferred from homology"/>
<evidence type="ECO:0000256" key="1">
    <source>
        <dbReference type="ARBA" id="ARBA00006484"/>
    </source>
</evidence>
<name>A0A9P1CT63_9DINO</name>
<dbReference type="PANTHER" id="PTHR24320">
    <property type="entry name" value="RETINOL DEHYDROGENASE"/>
    <property type="match status" value="1"/>
</dbReference>
<evidence type="ECO:0000256" key="2">
    <source>
        <dbReference type="ARBA" id="ARBA00023002"/>
    </source>
</evidence>
<evidence type="ECO:0000313" key="6">
    <source>
        <dbReference type="Proteomes" id="UP001152797"/>
    </source>
</evidence>
<gene>
    <name evidence="4" type="ORF">C1SCF055_LOCUS23442</name>
</gene>
<dbReference type="EMBL" id="CAMXCT030002280">
    <property type="protein sequence ID" value="CAL4784327.1"/>
    <property type="molecule type" value="Genomic_DNA"/>
</dbReference>
<dbReference type="InterPro" id="IPR002347">
    <property type="entry name" value="SDR_fam"/>
</dbReference>
<dbReference type="PRINTS" id="PR00081">
    <property type="entry name" value="GDHRDH"/>
</dbReference>
<dbReference type="Gene3D" id="3.40.50.720">
    <property type="entry name" value="NAD(P)-binding Rossmann-like Domain"/>
    <property type="match status" value="1"/>
</dbReference>
<keyword evidence="6" id="KW-1185">Reference proteome</keyword>
<dbReference type="OrthoDB" id="1274115at2759"/>
<comment type="caution">
    <text evidence="4">The sequence shown here is derived from an EMBL/GenBank/DDBJ whole genome shotgun (WGS) entry which is preliminary data.</text>
</comment>
<feature type="chain" id="PRO_5043270740" evidence="3">
    <location>
        <begin position="29"/>
        <end position="358"/>
    </location>
</feature>
<sequence length="358" mass="38528">MSRIALLLFAHVVSIGWSTLICPSKTTADDILQGQNLSGKLALVTGGDSGLGFSIALAMAKRGAEVVIANHNATSGDIAAKNLSELSGSKVEALPLNLASLKSVRQTFDIFTQKYGDRPLHFLINDAGITGPSKLTPDGFEMNFEVDFLGHFLLTDLLLPALRRGAPSRVVIVSSGLHENACEAVGWPADCFKNWRYLPPPVVPQKEVTVHTHSGLEKRNSSTYGIAKFLNAQHAAVLAIREAKNGIESCSLTPGFALTGMTRRFVNTSGVEAQCKAQRHPDPSIPTNPCPFSADEGAAVLAYCATGSIRSGAYYSRTYACQEQPIVMQGFTRAMQLELYEKALGWVKQAKHVDDLVV</sequence>
<dbReference type="PANTHER" id="PTHR24320:SF148">
    <property type="entry name" value="NAD(P)-BINDING ROSSMANN-FOLD SUPERFAMILY PROTEIN"/>
    <property type="match status" value="1"/>
</dbReference>
<evidence type="ECO:0000256" key="3">
    <source>
        <dbReference type="SAM" id="SignalP"/>
    </source>
</evidence>
<keyword evidence="3" id="KW-0732">Signal</keyword>
<comment type="similarity">
    <text evidence="1">Belongs to the short-chain dehydrogenases/reductases (SDR) family.</text>
</comment>
<dbReference type="EMBL" id="CAMXCT010002280">
    <property type="protein sequence ID" value="CAI3997015.1"/>
    <property type="molecule type" value="Genomic_DNA"/>
</dbReference>
<dbReference type="Pfam" id="PF00106">
    <property type="entry name" value="adh_short"/>
    <property type="match status" value="1"/>
</dbReference>
<dbReference type="Proteomes" id="UP001152797">
    <property type="component" value="Unassembled WGS sequence"/>
</dbReference>
<dbReference type="InterPro" id="IPR036291">
    <property type="entry name" value="NAD(P)-bd_dom_sf"/>
</dbReference>
<keyword evidence="2" id="KW-0560">Oxidoreductase</keyword>
<dbReference type="GO" id="GO:0016491">
    <property type="term" value="F:oxidoreductase activity"/>
    <property type="evidence" value="ECO:0007669"/>
    <property type="project" value="UniProtKB-KW"/>
</dbReference>
<reference evidence="5" key="2">
    <citation type="submission" date="2024-04" db="EMBL/GenBank/DDBJ databases">
        <authorList>
            <person name="Chen Y."/>
            <person name="Shah S."/>
            <person name="Dougan E. K."/>
            <person name="Thang M."/>
            <person name="Chan C."/>
        </authorList>
    </citation>
    <scope>NUCLEOTIDE SEQUENCE [LARGE SCALE GENOMIC DNA]</scope>
</reference>
<accession>A0A9P1CT63</accession>
<dbReference type="AlphaFoldDB" id="A0A9P1CT63"/>
<evidence type="ECO:0000313" key="5">
    <source>
        <dbReference type="EMBL" id="CAL1150390.1"/>
    </source>
</evidence>
<reference evidence="4" key="1">
    <citation type="submission" date="2022-10" db="EMBL/GenBank/DDBJ databases">
        <authorList>
            <person name="Chen Y."/>
            <person name="Dougan E. K."/>
            <person name="Chan C."/>
            <person name="Rhodes N."/>
            <person name="Thang M."/>
        </authorList>
    </citation>
    <scope>NUCLEOTIDE SEQUENCE</scope>
</reference>